<evidence type="ECO:0000256" key="4">
    <source>
        <dbReference type="ARBA" id="ARBA00022553"/>
    </source>
</evidence>
<evidence type="ECO:0000259" key="9">
    <source>
        <dbReference type="Pfam" id="PF17767"/>
    </source>
</evidence>
<evidence type="ECO:0000256" key="3">
    <source>
        <dbReference type="ARBA" id="ARBA00013236"/>
    </source>
</evidence>
<accession>A0AAF0DJ38</accession>
<keyword evidence="11" id="KW-1185">Reference proteome</keyword>
<dbReference type="Pfam" id="PF04095">
    <property type="entry name" value="NAPRTase"/>
    <property type="match status" value="2"/>
</dbReference>
<dbReference type="PANTHER" id="PTHR11098">
    <property type="entry name" value="NICOTINATE PHOSPHORIBOSYLTRANSFERASE"/>
    <property type="match status" value="1"/>
</dbReference>
<comment type="pathway">
    <text evidence="1">Cofactor biosynthesis; NAD(+) biosynthesis; nicotinate D-ribonucleotide from nicotinate: step 1/1.</text>
</comment>
<proteinExistence type="inferred from homology"/>
<dbReference type="Gene3D" id="3.20.140.10">
    <property type="entry name" value="nicotinate phosphoribosyltransferase"/>
    <property type="match status" value="2"/>
</dbReference>
<keyword evidence="6" id="KW-0662">Pyridine nucleotide biosynthesis</keyword>
<keyword evidence="10" id="KW-0328">Glycosyltransferase</keyword>
<comment type="catalytic activity">
    <reaction evidence="7">
        <text>5-phospho-alpha-D-ribose 1-diphosphate + nicotinate + ATP + H2O = nicotinate beta-D-ribonucleotide + ADP + phosphate + diphosphate</text>
        <dbReference type="Rhea" id="RHEA:36163"/>
        <dbReference type="ChEBI" id="CHEBI:15377"/>
        <dbReference type="ChEBI" id="CHEBI:30616"/>
        <dbReference type="ChEBI" id="CHEBI:32544"/>
        <dbReference type="ChEBI" id="CHEBI:33019"/>
        <dbReference type="ChEBI" id="CHEBI:43474"/>
        <dbReference type="ChEBI" id="CHEBI:57502"/>
        <dbReference type="ChEBI" id="CHEBI:58017"/>
        <dbReference type="ChEBI" id="CHEBI:456216"/>
        <dbReference type="EC" id="6.3.4.21"/>
    </reaction>
</comment>
<dbReference type="GO" id="GO:0005829">
    <property type="term" value="C:cytosol"/>
    <property type="evidence" value="ECO:0007669"/>
    <property type="project" value="TreeGrafter"/>
</dbReference>
<sequence length="513" mass="57165">MGSDGPSPPEGIFSLLDTDLYKLTMQCAILKYFPDAGIVYAPTSCAFVLYLCVVTHMLELPTEVTYAYTNRTKDMKFTREAYRWAKSQIDKLSNLSLTPEELEFLQSHSSYLNPAYLRYLCSFRFRPSEQVDVSFQPISDTGADSDLGDIKMSIKGLWVETILYEIPLLAIASEAYFKWCDRDWDYHQQEEKAFRKGCTLLEHGCVFSEFGTRRRRDYHTQDLVMRGLCSAAEKAREQAWKGTLSGTSNVHFAMKYGLEPVGTVAHEWYMGIAAITDDYENANEIALRYWLGCFGEGVLGVALTDTFGTPVFLDAFSKPIPVYTTAAEGPESALPSSADNSGRTGGLAQIQPPISAPIKSGGQQPTKTYAEVFTGVRQDSGDPVYFVKMVREFYDKQGINDKKIIVFSDSLNIQLCLDYKVIAEEAGFCPVFGVGTFLTNDFTNLSDGKKSVPLNIVIKISSAGGRPAVKLSDNLGKNTGDIQTVVEVKKRLGYVEHEWEAGDETRRWGKKGD</sequence>
<evidence type="ECO:0000256" key="1">
    <source>
        <dbReference type="ARBA" id="ARBA00004952"/>
    </source>
</evidence>
<dbReference type="GO" id="GO:0004516">
    <property type="term" value="F:nicotinate phosphoribosyltransferase activity"/>
    <property type="evidence" value="ECO:0007669"/>
    <property type="project" value="UniProtKB-EC"/>
</dbReference>
<dbReference type="InterPro" id="IPR040727">
    <property type="entry name" value="NAPRTase_N"/>
</dbReference>
<evidence type="ECO:0000259" key="8">
    <source>
        <dbReference type="Pfam" id="PF04095"/>
    </source>
</evidence>
<dbReference type="SUPFAM" id="SSF54675">
    <property type="entry name" value="Nicotinate/Quinolinate PRTase N-terminal domain-like"/>
    <property type="match status" value="2"/>
</dbReference>
<protein>
    <recommendedName>
        <fullName evidence="3">nicotinate phosphoribosyltransferase</fullName>
        <ecNumber evidence="3">6.3.4.21</ecNumber>
    </recommendedName>
</protein>
<dbReference type="Proteomes" id="UP001219355">
    <property type="component" value="Chromosome 3"/>
</dbReference>
<dbReference type="InterPro" id="IPR007229">
    <property type="entry name" value="Nic_PRibTrfase-Fam"/>
</dbReference>
<dbReference type="InterPro" id="IPR036068">
    <property type="entry name" value="Nicotinate_pribotase-like_C"/>
</dbReference>
<evidence type="ECO:0000256" key="6">
    <source>
        <dbReference type="ARBA" id="ARBA00022642"/>
    </source>
</evidence>
<dbReference type="EMBL" id="CP120629">
    <property type="protein sequence ID" value="WEW59640.1"/>
    <property type="molecule type" value="Genomic_DNA"/>
</dbReference>
<dbReference type="InterPro" id="IPR041525">
    <property type="entry name" value="N/Namide_PRibTrfase"/>
</dbReference>
<reference evidence="10" key="1">
    <citation type="submission" date="2023-03" db="EMBL/GenBank/DDBJ databases">
        <title>Emydomyces testavorans Genome Sequence.</title>
        <authorList>
            <person name="Hoyer L."/>
        </authorList>
    </citation>
    <scope>NUCLEOTIDE SEQUENCE</scope>
    <source>
        <strain evidence="10">16-2883</strain>
    </source>
</reference>
<dbReference type="SUPFAM" id="SSF51690">
    <property type="entry name" value="Nicotinate/Quinolinate PRTase C-terminal domain-like"/>
    <property type="match status" value="1"/>
</dbReference>
<dbReference type="Pfam" id="PF17767">
    <property type="entry name" value="NAPRTase_N"/>
    <property type="match status" value="1"/>
</dbReference>
<keyword evidence="5 10" id="KW-0436">Ligase</keyword>
<dbReference type="EC" id="6.3.4.21" evidence="3"/>
<dbReference type="AlphaFoldDB" id="A0AAF0DJ38"/>
<dbReference type="GO" id="GO:0016757">
    <property type="term" value="F:glycosyltransferase activity"/>
    <property type="evidence" value="ECO:0007669"/>
    <property type="project" value="UniProtKB-KW"/>
</dbReference>
<organism evidence="10 11">
    <name type="scientific">Emydomyces testavorans</name>
    <dbReference type="NCBI Taxonomy" id="2070801"/>
    <lineage>
        <taxon>Eukaryota</taxon>
        <taxon>Fungi</taxon>
        <taxon>Dikarya</taxon>
        <taxon>Ascomycota</taxon>
        <taxon>Pezizomycotina</taxon>
        <taxon>Eurotiomycetes</taxon>
        <taxon>Eurotiomycetidae</taxon>
        <taxon>Onygenales</taxon>
        <taxon>Nannizziopsiaceae</taxon>
        <taxon>Emydomyces</taxon>
    </lineage>
</organism>
<gene>
    <name evidence="10" type="primary">NPT1</name>
    <name evidence="10" type="ORF">PRK78_005119</name>
</gene>
<evidence type="ECO:0000256" key="7">
    <source>
        <dbReference type="ARBA" id="ARBA00048668"/>
    </source>
</evidence>
<dbReference type="PIRSF" id="PIRSF000484">
    <property type="entry name" value="NAPRT"/>
    <property type="match status" value="1"/>
</dbReference>
<evidence type="ECO:0000313" key="11">
    <source>
        <dbReference type="Proteomes" id="UP001219355"/>
    </source>
</evidence>
<dbReference type="PANTHER" id="PTHR11098:SF1">
    <property type="entry name" value="NICOTINATE PHOSPHORIBOSYLTRANSFERASE"/>
    <property type="match status" value="1"/>
</dbReference>
<keyword evidence="10" id="KW-0808">Transferase</keyword>
<comment type="similarity">
    <text evidence="2">Belongs to the NAPRTase family.</text>
</comment>
<evidence type="ECO:0000313" key="10">
    <source>
        <dbReference type="EMBL" id="WEW59640.1"/>
    </source>
</evidence>
<feature type="domain" description="Nicotinate/nicotinamide phosphoribosyltransferase" evidence="8">
    <location>
        <begin position="207"/>
        <end position="317"/>
    </location>
</feature>
<name>A0AAF0DJ38_9EURO</name>
<keyword evidence="4" id="KW-0597">Phosphoprotein</keyword>
<evidence type="ECO:0000256" key="2">
    <source>
        <dbReference type="ARBA" id="ARBA00010897"/>
    </source>
</evidence>
<feature type="domain" description="Nicotinate phosphoribosyltransferase N-terminal" evidence="9">
    <location>
        <begin position="53"/>
        <end position="172"/>
    </location>
</feature>
<dbReference type="GO" id="GO:0034355">
    <property type="term" value="P:NAD+ biosynthetic process via the salvage pathway"/>
    <property type="evidence" value="ECO:0007669"/>
    <property type="project" value="TreeGrafter"/>
</dbReference>
<evidence type="ECO:0000256" key="5">
    <source>
        <dbReference type="ARBA" id="ARBA00022598"/>
    </source>
</evidence>
<feature type="domain" description="Nicotinate/nicotinamide phosphoribosyltransferase" evidence="8">
    <location>
        <begin position="366"/>
        <end position="493"/>
    </location>
</feature>